<dbReference type="OrthoDB" id="10493814at2759"/>
<reference evidence="1" key="1">
    <citation type="submission" date="2021-02" db="EMBL/GenBank/DDBJ databases">
        <authorList>
            <person name="Nowell W R."/>
        </authorList>
    </citation>
    <scope>NUCLEOTIDE SEQUENCE</scope>
</reference>
<evidence type="ECO:0000313" key="2">
    <source>
        <dbReference type="Proteomes" id="UP000663882"/>
    </source>
</evidence>
<gene>
    <name evidence="1" type="ORF">RFH988_LOCUS19049</name>
</gene>
<dbReference type="EMBL" id="CAJNOO010001099">
    <property type="protein sequence ID" value="CAF1095826.1"/>
    <property type="molecule type" value="Genomic_DNA"/>
</dbReference>
<dbReference type="AlphaFoldDB" id="A0A814NWE6"/>
<protein>
    <submittedName>
        <fullName evidence="1">Uncharacterized protein</fullName>
    </submittedName>
</protein>
<dbReference type="Proteomes" id="UP000663882">
    <property type="component" value="Unassembled WGS sequence"/>
</dbReference>
<comment type="caution">
    <text evidence="1">The sequence shown here is derived from an EMBL/GenBank/DDBJ whole genome shotgun (WGS) entry which is preliminary data.</text>
</comment>
<sequence length="82" mass="9568">MSGCYAGVHVLRGRYMPKEDRSFPCVTLESNRGDELFNLNSRLLDIRNEHQRMLLPIKDYEDKPLLSLDDVVEHLQEIIPNI</sequence>
<proteinExistence type="predicted"/>
<accession>A0A814NWE6</accession>
<evidence type="ECO:0000313" key="1">
    <source>
        <dbReference type="EMBL" id="CAF1095826.1"/>
    </source>
</evidence>
<name>A0A814NWE6_9BILA</name>
<organism evidence="1 2">
    <name type="scientific">Rotaria sordida</name>
    <dbReference type="NCBI Taxonomy" id="392033"/>
    <lineage>
        <taxon>Eukaryota</taxon>
        <taxon>Metazoa</taxon>
        <taxon>Spiralia</taxon>
        <taxon>Gnathifera</taxon>
        <taxon>Rotifera</taxon>
        <taxon>Eurotatoria</taxon>
        <taxon>Bdelloidea</taxon>
        <taxon>Philodinida</taxon>
        <taxon>Philodinidae</taxon>
        <taxon>Rotaria</taxon>
    </lineage>
</organism>